<organism evidence="1">
    <name type="scientific">marine sediment metagenome</name>
    <dbReference type="NCBI Taxonomy" id="412755"/>
    <lineage>
        <taxon>unclassified sequences</taxon>
        <taxon>metagenomes</taxon>
        <taxon>ecological metagenomes</taxon>
    </lineage>
</organism>
<accession>X1QUJ0</accession>
<proteinExistence type="predicted"/>
<dbReference type="EMBL" id="BARV01040904">
    <property type="protein sequence ID" value="GAI46944.1"/>
    <property type="molecule type" value="Genomic_DNA"/>
</dbReference>
<reference evidence="1" key="1">
    <citation type="journal article" date="2014" name="Front. Microbiol.">
        <title>High frequency of phylogenetically diverse reductive dehalogenase-homologous genes in deep subseafloor sedimentary metagenomes.</title>
        <authorList>
            <person name="Kawai M."/>
            <person name="Futagami T."/>
            <person name="Toyoda A."/>
            <person name="Takaki Y."/>
            <person name="Nishi S."/>
            <person name="Hori S."/>
            <person name="Arai W."/>
            <person name="Tsubouchi T."/>
            <person name="Morono Y."/>
            <person name="Uchiyama I."/>
            <person name="Ito T."/>
            <person name="Fujiyama A."/>
            <person name="Inagaki F."/>
            <person name="Takami H."/>
        </authorList>
    </citation>
    <scope>NUCLEOTIDE SEQUENCE</scope>
    <source>
        <strain evidence="1">Expedition CK06-06</strain>
    </source>
</reference>
<protein>
    <submittedName>
        <fullName evidence="1">Uncharacterized protein</fullName>
    </submittedName>
</protein>
<sequence length="47" mass="5206">MFGVGTDKESLEDAIDATNSLGKLAETRRWIEKSCGIIENCLSRFSI</sequence>
<gene>
    <name evidence="1" type="ORF">S06H3_62152</name>
</gene>
<evidence type="ECO:0000313" key="1">
    <source>
        <dbReference type="EMBL" id="GAI46944.1"/>
    </source>
</evidence>
<name>X1QUJ0_9ZZZZ</name>
<comment type="caution">
    <text evidence="1">The sequence shown here is derived from an EMBL/GenBank/DDBJ whole genome shotgun (WGS) entry which is preliminary data.</text>
</comment>
<dbReference type="AlphaFoldDB" id="X1QUJ0"/>